<keyword evidence="2" id="KW-1185">Reference proteome</keyword>
<dbReference type="EMBL" id="BSXS01000540">
    <property type="protein sequence ID" value="GME72908.1"/>
    <property type="molecule type" value="Genomic_DNA"/>
</dbReference>
<proteinExistence type="predicted"/>
<evidence type="ECO:0000313" key="2">
    <source>
        <dbReference type="Proteomes" id="UP001165064"/>
    </source>
</evidence>
<comment type="caution">
    <text evidence="1">The sequence shown here is derived from an EMBL/GenBank/DDBJ whole genome shotgun (WGS) entry which is preliminary data.</text>
</comment>
<name>A0ACB5SVJ3_AMBMO</name>
<reference evidence="1" key="1">
    <citation type="submission" date="2023-04" db="EMBL/GenBank/DDBJ databases">
        <title>Ambrosiozyma monospora NBRC 10751.</title>
        <authorList>
            <person name="Ichikawa N."/>
            <person name="Sato H."/>
            <person name="Tonouchi N."/>
        </authorList>
    </citation>
    <scope>NUCLEOTIDE SEQUENCE</scope>
    <source>
        <strain evidence="1">NBRC 10751</strain>
    </source>
</reference>
<dbReference type="Proteomes" id="UP001165064">
    <property type="component" value="Unassembled WGS sequence"/>
</dbReference>
<protein>
    <submittedName>
        <fullName evidence="1">Unnamed protein product</fullName>
    </submittedName>
</protein>
<accession>A0ACB5SVJ3</accession>
<sequence>MVGNFSGSELYKFVQRVSPTVSDEGDDVLIGSLIQLNEILDSVKNENLNMDVKLTEIHFIFIFFFSPLFVEKFKNLLLKSVDILFSLDPTRSILHFFKLMSQISSLSCLCLRLVSEGFEDTTNIPTHTIAIPNIPRVELGG</sequence>
<gene>
    <name evidence="1" type="ORF">Amon02_000118200</name>
</gene>
<evidence type="ECO:0000313" key="1">
    <source>
        <dbReference type="EMBL" id="GME72908.1"/>
    </source>
</evidence>
<organism evidence="1 2">
    <name type="scientific">Ambrosiozyma monospora</name>
    <name type="common">Yeast</name>
    <name type="synonym">Endomycopsis monosporus</name>
    <dbReference type="NCBI Taxonomy" id="43982"/>
    <lineage>
        <taxon>Eukaryota</taxon>
        <taxon>Fungi</taxon>
        <taxon>Dikarya</taxon>
        <taxon>Ascomycota</taxon>
        <taxon>Saccharomycotina</taxon>
        <taxon>Pichiomycetes</taxon>
        <taxon>Pichiales</taxon>
        <taxon>Pichiaceae</taxon>
        <taxon>Ambrosiozyma</taxon>
    </lineage>
</organism>